<keyword evidence="1" id="KW-0809">Transit peptide</keyword>
<dbReference type="EMBL" id="MU620900">
    <property type="protein sequence ID" value="KAI8582388.1"/>
    <property type="molecule type" value="Genomic_DNA"/>
</dbReference>
<organism evidence="4 5">
    <name type="scientific">Umbelopsis ramanniana AG</name>
    <dbReference type="NCBI Taxonomy" id="1314678"/>
    <lineage>
        <taxon>Eukaryota</taxon>
        <taxon>Fungi</taxon>
        <taxon>Fungi incertae sedis</taxon>
        <taxon>Mucoromycota</taxon>
        <taxon>Mucoromycotina</taxon>
        <taxon>Umbelopsidomycetes</taxon>
        <taxon>Umbelopsidales</taxon>
        <taxon>Umbelopsidaceae</taxon>
        <taxon>Umbelopsis</taxon>
    </lineage>
</organism>
<dbReference type="InterPro" id="IPR023214">
    <property type="entry name" value="HAD_sf"/>
</dbReference>
<comment type="subcellular location">
    <subcellularLocation>
        <location evidence="1">Mitochondrion inner membrane</location>
        <topology evidence="1">Single-pass membrane protein</topology>
    </subcellularLocation>
</comment>
<dbReference type="Pfam" id="PF03031">
    <property type="entry name" value="NIF"/>
    <property type="match status" value="1"/>
</dbReference>
<dbReference type="Proteomes" id="UP001206595">
    <property type="component" value="Unassembled WGS sequence"/>
</dbReference>
<dbReference type="SMART" id="SM00577">
    <property type="entry name" value="CPDc"/>
    <property type="match status" value="1"/>
</dbReference>
<evidence type="ECO:0000313" key="5">
    <source>
        <dbReference type="Proteomes" id="UP001206595"/>
    </source>
</evidence>
<feature type="region of interest" description="Disordered" evidence="2">
    <location>
        <begin position="273"/>
        <end position="314"/>
    </location>
</feature>
<dbReference type="InterPro" id="IPR004274">
    <property type="entry name" value="FCP1_dom"/>
</dbReference>
<accession>A0AAD5EEH2</accession>
<dbReference type="PANTHER" id="PTHR12210">
    <property type="entry name" value="DULLARD PROTEIN PHOSPHATASE"/>
    <property type="match status" value="1"/>
</dbReference>
<keyword evidence="1" id="KW-0811">Translocation</keyword>
<dbReference type="RefSeq" id="XP_051447392.1">
    <property type="nucleotide sequence ID" value="XM_051586647.1"/>
</dbReference>
<dbReference type="PROSITE" id="PS50969">
    <property type="entry name" value="FCP1"/>
    <property type="match status" value="1"/>
</dbReference>
<comment type="subunit">
    <text evidence="1">Component of the TIM23 complex.</text>
</comment>
<protein>
    <recommendedName>
        <fullName evidence="1">Mitochondrial import inner membrane translocase subunit TIM50</fullName>
    </recommendedName>
</protein>
<keyword evidence="1" id="KW-0813">Transport</keyword>
<dbReference type="AlphaFoldDB" id="A0AAD5EEH2"/>
<comment type="caution">
    <text evidence="4">The sequence shown here is derived from an EMBL/GenBank/DDBJ whole genome shotgun (WGS) entry which is preliminary data.</text>
</comment>
<dbReference type="GO" id="GO:0005744">
    <property type="term" value="C:TIM23 mitochondrial import inner membrane translocase complex"/>
    <property type="evidence" value="ECO:0007669"/>
    <property type="project" value="UniProtKB-UniRule"/>
</dbReference>
<reference evidence="4" key="1">
    <citation type="submission" date="2021-06" db="EMBL/GenBank/DDBJ databases">
        <authorList>
            <consortium name="DOE Joint Genome Institute"/>
            <person name="Mondo S.J."/>
            <person name="Amses K.R."/>
            <person name="Simmons D.R."/>
            <person name="Longcore J.E."/>
            <person name="Seto K."/>
            <person name="Alves G.H."/>
            <person name="Bonds A.E."/>
            <person name="Quandt C.A."/>
            <person name="Davis W.J."/>
            <person name="Chang Y."/>
            <person name="Letcher P.M."/>
            <person name="Powell M.J."/>
            <person name="Kuo A."/>
            <person name="Labutti K."/>
            <person name="Pangilinan J."/>
            <person name="Andreopoulos W."/>
            <person name="Tritt A."/>
            <person name="Riley R."/>
            <person name="Hundley H."/>
            <person name="Johnson J."/>
            <person name="Lipzen A."/>
            <person name="Barry K."/>
            <person name="Berbee M.L."/>
            <person name="Buchler N.E."/>
            <person name="Grigoriev I.V."/>
            <person name="Spatafora J.W."/>
            <person name="Stajich J.E."/>
            <person name="James T.Y."/>
        </authorList>
    </citation>
    <scope>NUCLEOTIDE SEQUENCE</scope>
    <source>
        <strain evidence="4">AG</strain>
    </source>
</reference>
<feature type="domain" description="FCP1 homology" evidence="3">
    <location>
        <begin position="63"/>
        <end position="226"/>
    </location>
</feature>
<evidence type="ECO:0000256" key="1">
    <source>
        <dbReference type="RuleBase" id="RU365079"/>
    </source>
</evidence>
<evidence type="ECO:0000256" key="2">
    <source>
        <dbReference type="SAM" id="MobiDB-lite"/>
    </source>
</evidence>
<comment type="function">
    <text evidence="1">Essential component of the TIM23 complex, a complex that mediates the translocation of transit peptide-containing proteins across the mitochondrial inner membrane.</text>
</comment>
<evidence type="ECO:0000259" key="3">
    <source>
        <dbReference type="PROSITE" id="PS50969"/>
    </source>
</evidence>
<dbReference type="GO" id="GO:0015031">
    <property type="term" value="P:protein transport"/>
    <property type="evidence" value="ECO:0007669"/>
    <property type="project" value="UniProtKB-KW"/>
</dbReference>
<sequence>MRQPQAIDHFKLASWTYEMATAYTRSAKVMSDTVKHFTHVRHKSSRASPAYLATSNTPSSKGNDSRRLLIILDLNGALVSKTGKSGMWVRPHYTEFLEYLFSQFEVGVWSSARQNTVSNMCQLFGNFKKQLLFTWSRENFGLSEDDYLKNIPTIKDLQLVWKSLEDNPDMPSYTAYNTILLDDSSSKAALQPFNSIAISEFNHKSAEKQLTGDNELLNVIAYLEKVKYEDNVSNFMKRNPYKKDLASDETTERDFESTHFRYSDAKQTLGDLRNTAGLTNDGVSRRRTLEKKRPGHRKYRKSKQASSKPVTPQS</sequence>
<feature type="compositionally biased region" description="Basic residues" evidence="2">
    <location>
        <begin position="285"/>
        <end position="303"/>
    </location>
</feature>
<feature type="compositionally biased region" description="Polar residues" evidence="2">
    <location>
        <begin position="304"/>
        <end position="314"/>
    </location>
</feature>
<dbReference type="GeneID" id="75911995"/>
<dbReference type="Gene3D" id="3.40.50.1000">
    <property type="entry name" value="HAD superfamily/HAD-like"/>
    <property type="match status" value="1"/>
</dbReference>
<dbReference type="InterPro" id="IPR050365">
    <property type="entry name" value="TIM50"/>
</dbReference>
<reference evidence="4" key="2">
    <citation type="journal article" date="2022" name="Proc. Natl. Acad. Sci. U.S.A.">
        <title>Diploid-dominant life cycles characterize the early evolution of Fungi.</title>
        <authorList>
            <person name="Amses K.R."/>
            <person name="Simmons D.R."/>
            <person name="Longcore J.E."/>
            <person name="Mondo S.J."/>
            <person name="Seto K."/>
            <person name="Jeronimo G.H."/>
            <person name="Bonds A.E."/>
            <person name="Quandt C.A."/>
            <person name="Davis W.J."/>
            <person name="Chang Y."/>
            <person name="Federici B.A."/>
            <person name="Kuo A."/>
            <person name="LaButti K."/>
            <person name="Pangilinan J."/>
            <person name="Andreopoulos W."/>
            <person name="Tritt A."/>
            <person name="Riley R."/>
            <person name="Hundley H."/>
            <person name="Johnson J."/>
            <person name="Lipzen A."/>
            <person name="Barry K."/>
            <person name="Lang B.F."/>
            <person name="Cuomo C.A."/>
            <person name="Buchler N.E."/>
            <person name="Grigoriev I.V."/>
            <person name="Spatafora J.W."/>
            <person name="Stajich J.E."/>
            <person name="James T.Y."/>
        </authorList>
    </citation>
    <scope>NUCLEOTIDE SEQUENCE</scope>
    <source>
        <strain evidence="4">AG</strain>
    </source>
</reference>
<dbReference type="InterPro" id="IPR036412">
    <property type="entry name" value="HAD-like_sf"/>
</dbReference>
<proteinExistence type="inferred from homology"/>
<evidence type="ECO:0000313" key="4">
    <source>
        <dbReference type="EMBL" id="KAI8582388.1"/>
    </source>
</evidence>
<keyword evidence="5" id="KW-1185">Reference proteome</keyword>
<dbReference type="SUPFAM" id="SSF56784">
    <property type="entry name" value="HAD-like"/>
    <property type="match status" value="1"/>
</dbReference>
<keyword evidence="1" id="KW-0496">Mitochondrion</keyword>
<gene>
    <name evidence="4" type="ORF">K450DRAFT_226947</name>
</gene>
<keyword evidence="1" id="KW-0653">Protein transport</keyword>
<name>A0AAD5EEH2_UMBRA</name>
<comment type="similarity">
    <text evidence="1">Belongs to the TIM50 family.</text>
</comment>